<proteinExistence type="predicted"/>
<dbReference type="Gene3D" id="3.40.1080.10">
    <property type="entry name" value="Glutaconate Coenzyme A-transferase"/>
    <property type="match status" value="2"/>
</dbReference>
<dbReference type="PANTHER" id="PTHR43293">
    <property type="entry name" value="ACETATE COA-TRANSFERASE YDIF"/>
    <property type="match status" value="1"/>
</dbReference>
<dbReference type="SUPFAM" id="SSF100950">
    <property type="entry name" value="NagB/RpiA/CoA transferase-like"/>
    <property type="match status" value="2"/>
</dbReference>
<gene>
    <name evidence="1" type="ORF">HLB44_27930</name>
</gene>
<dbReference type="InterPro" id="IPR037171">
    <property type="entry name" value="NagB/RpiA_transferase-like"/>
</dbReference>
<dbReference type="InterPro" id="IPR004165">
    <property type="entry name" value="CoA_trans_fam_I"/>
</dbReference>
<keyword evidence="2" id="KW-1185">Reference proteome</keyword>
<dbReference type="SMART" id="SM00882">
    <property type="entry name" value="CoA_trans"/>
    <property type="match status" value="2"/>
</dbReference>
<evidence type="ECO:0000313" key="2">
    <source>
        <dbReference type="Proteomes" id="UP000737171"/>
    </source>
</evidence>
<dbReference type="EMBL" id="JABRWJ010000009">
    <property type="protein sequence ID" value="NRF70840.1"/>
    <property type="molecule type" value="Genomic_DNA"/>
</dbReference>
<dbReference type="PANTHER" id="PTHR43293:SF1">
    <property type="entry name" value="ACETATE COA-TRANSFERASE YDIF"/>
    <property type="match status" value="1"/>
</dbReference>
<dbReference type="Proteomes" id="UP000737171">
    <property type="component" value="Unassembled WGS sequence"/>
</dbReference>
<sequence length="640" mass="68791">MSALRAASRGKLVSAAEAVQLLADGDMLATGGFVGIGFPENLAVALEERFLATGAPRNLGLVYAAGQGDGRSRGLNHLGHAGLVGRVIGGHWGLVPALQKLAVSGAIEAWNLPQGVISHLFRDIAAGKPGHLSRVGLGTFVDPRQGGGAINDRSTDERVRLLQIDGEDVLFYKSFPIDVAFIRGTTADTDGNITMEREALTLEALAIAMAAHNSGGIVIVQVERLAAAQSLHPREVKIPGALVDCVVLAEDPAYHWQTFAEPYSAAFAGELRVPAGRVEAMPMSERKLIARRAALELKPNSVINLGIGMPEGVAAVAAEERVIDLITLTAEPGVIGGIPAGGLNFGAAVNTQAIIDQPYQFDFYDGGGLDLAILGLAQADAEGNLNVSRFGPRLAGAGGFINISQNAQRVVFVGSFTARGADGTPAPKFVRRVEQITFSGREAWRRRQPVLYVTERCVFRLHEKGLELTEIAPGVDLGRDILALMEFAPVIERPPRLMDAAIFRDEPMALRARLLLLPLPERFHLDEARRTLFINFEHLSIRRSEDVEAVRGEVERLLAPLAYKVDVVVNYDHFALDPDVEDDWAAMVRLLVERHYRSVVRYTTSAFLRAKLGPALAARGVVPRLYDSAGAAHAGLKDGS</sequence>
<accession>A0ABX2EQM7</accession>
<dbReference type="Pfam" id="PF01144">
    <property type="entry name" value="CoA_trans"/>
    <property type="match status" value="1"/>
</dbReference>
<comment type="caution">
    <text evidence="1">The sequence shown here is derived from an EMBL/GenBank/DDBJ whole genome shotgun (WGS) entry which is preliminary data.</text>
</comment>
<protein>
    <submittedName>
        <fullName evidence="1">Malonate decarboxylase subunit alpha</fullName>
    </submittedName>
</protein>
<organism evidence="1 2">
    <name type="scientific">Pseudaquabacterium terrae</name>
    <dbReference type="NCBI Taxonomy" id="2732868"/>
    <lineage>
        <taxon>Bacteria</taxon>
        <taxon>Pseudomonadati</taxon>
        <taxon>Pseudomonadota</taxon>
        <taxon>Betaproteobacteria</taxon>
        <taxon>Burkholderiales</taxon>
        <taxon>Sphaerotilaceae</taxon>
        <taxon>Pseudaquabacterium</taxon>
    </lineage>
</organism>
<name>A0ABX2EQM7_9BURK</name>
<evidence type="ECO:0000313" key="1">
    <source>
        <dbReference type="EMBL" id="NRF70840.1"/>
    </source>
</evidence>
<reference evidence="1 2" key="1">
    <citation type="submission" date="2020-05" db="EMBL/GenBank/DDBJ databases">
        <title>Aquincola sp. isolate from soil.</title>
        <authorList>
            <person name="Han J."/>
            <person name="Kim D.-U."/>
        </authorList>
    </citation>
    <scope>NUCLEOTIDE SEQUENCE [LARGE SCALE GENOMIC DNA]</scope>
    <source>
        <strain evidence="1 2">S2</strain>
    </source>
</reference>